<protein>
    <submittedName>
        <fullName evidence="5">GntR family transcriptional regulator</fullName>
    </submittedName>
</protein>
<dbReference type="EMBL" id="JBHTCQ010000001">
    <property type="protein sequence ID" value="MFC7403759.1"/>
    <property type="molecule type" value="Genomic_DNA"/>
</dbReference>
<evidence type="ECO:0000256" key="1">
    <source>
        <dbReference type="ARBA" id="ARBA00023015"/>
    </source>
</evidence>
<gene>
    <name evidence="5" type="ORF">ACFQQL_01455</name>
</gene>
<accession>A0ABW2Q2P8</accession>
<dbReference type="Gene3D" id="1.20.120.530">
    <property type="entry name" value="GntR ligand-binding domain-like"/>
    <property type="match status" value="1"/>
</dbReference>
<dbReference type="CDD" id="cd07377">
    <property type="entry name" value="WHTH_GntR"/>
    <property type="match status" value="1"/>
</dbReference>
<keyword evidence="2" id="KW-0238">DNA-binding</keyword>
<dbReference type="Pfam" id="PF00392">
    <property type="entry name" value="GntR"/>
    <property type="match status" value="1"/>
</dbReference>
<reference evidence="6" key="1">
    <citation type="journal article" date="2019" name="Int. J. Syst. Evol. Microbiol.">
        <title>The Global Catalogue of Microorganisms (GCM) 10K type strain sequencing project: providing services to taxonomists for standard genome sequencing and annotation.</title>
        <authorList>
            <consortium name="The Broad Institute Genomics Platform"/>
            <consortium name="The Broad Institute Genome Sequencing Center for Infectious Disease"/>
            <person name="Wu L."/>
            <person name="Ma J."/>
        </authorList>
    </citation>
    <scope>NUCLEOTIDE SEQUENCE [LARGE SCALE GENOMIC DNA]</scope>
    <source>
        <strain evidence="6">JCM 1490</strain>
    </source>
</reference>
<evidence type="ECO:0000256" key="2">
    <source>
        <dbReference type="ARBA" id="ARBA00023125"/>
    </source>
</evidence>
<dbReference type="SUPFAM" id="SSF48008">
    <property type="entry name" value="GntR ligand-binding domain-like"/>
    <property type="match status" value="1"/>
</dbReference>
<dbReference type="InterPro" id="IPR036390">
    <property type="entry name" value="WH_DNA-bd_sf"/>
</dbReference>
<dbReference type="InterPro" id="IPR000524">
    <property type="entry name" value="Tscrpt_reg_HTH_GntR"/>
</dbReference>
<evidence type="ECO:0000256" key="3">
    <source>
        <dbReference type="ARBA" id="ARBA00023163"/>
    </source>
</evidence>
<proteinExistence type="predicted"/>
<dbReference type="Gene3D" id="1.10.10.10">
    <property type="entry name" value="Winged helix-like DNA-binding domain superfamily/Winged helix DNA-binding domain"/>
    <property type="match status" value="1"/>
</dbReference>
<dbReference type="InterPro" id="IPR011711">
    <property type="entry name" value="GntR_C"/>
</dbReference>
<dbReference type="SUPFAM" id="SSF46785">
    <property type="entry name" value="Winged helix' DNA-binding domain"/>
    <property type="match status" value="1"/>
</dbReference>
<dbReference type="SMART" id="SM00345">
    <property type="entry name" value="HTH_GNTR"/>
    <property type="match status" value="1"/>
</dbReference>
<dbReference type="InterPro" id="IPR036388">
    <property type="entry name" value="WH-like_DNA-bd_sf"/>
</dbReference>
<dbReference type="Pfam" id="PF07729">
    <property type="entry name" value="FCD"/>
    <property type="match status" value="1"/>
</dbReference>
<organism evidence="5 6">
    <name type="scientific">Georgenia alba</name>
    <dbReference type="NCBI Taxonomy" id="2233858"/>
    <lineage>
        <taxon>Bacteria</taxon>
        <taxon>Bacillati</taxon>
        <taxon>Actinomycetota</taxon>
        <taxon>Actinomycetes</taxon>
        <taxon>Micrococcales</taxon>
        <taxon>Bogoriellaceae</taxon>
        <taxon>Georgenia</taxon>
    </lineage>
</organism>
<keyword evidence="3" id="KW-0804">Transcription</keyword>
<feature type="domain" description="HTH gntR-type" evidence="4">
    <location>
        <begin position="17"/>
        <end position="84"/>
    </location>
</feature>
<keyword evidence="1" id="KW-0805">Transcription regulation</keyword>
<dbReference type="RefSeq" id="WP_382390523.1">
    <property type="nucleotide sequence ID" value="NZ_JBHTCQ010000001.1"/>
</dbReference>
<keyword evidence="6" id="KW-1185">Reference proteome</keyword>
<name>A0ABW2Q2P8_9MICO</name>
<evidence type="ECO:0000313" key="6">
    <source>
        <dbReference type="Proteomes" id="UP001596455"/>
    </source>
</evidence>
<evidence type="ECO:0000259" key="4">
    <source>
        <dbReference type="PROSITE" id="PS50949"/>
    </source>
</evidence>
<dbReference type="SMART" id="SM00895">
    <property type="entry name" value="FCD"/>
    <property type="match status" value="1"/>
</dbReference>
<dbReference type="PROSITE" id="PS50949">
    <property type="entry name" value="HTH_GNTR"/>
    <property type="match status" value="1"/>
</dbReference>
<evidence type="ECO:0000313" key="5">
    <source>
        <dbReference type="EMBL" id="MFC7403759.1"/>
    </source>
</evidence>
<dbReference type="PANTHER" id="PTHR43537">
    <property type="entry name" value="TRANSCRIPTIONAL REGULATOR, GNTR FAMILY"/>
    <property type="match status" value="1"/>
</dbReference>
<sequence length="229" mass="25781">MSELRLDVLSESSRMPRTAQQLTYEALRNAILRGDLPPGTRLTQSEVAARLSVSTTPVREALRRLASEDLVRIDAHRGAIVRAVDKAELREIYEIRLLLEPLAMRKATPNITEEALDRAEAYWERMNTVSDPGQWAQDNRAFHAIFAEAAVSPKLVQILGTLRDTSATYIRWLVVADPDLPARANREHRDLLDAVRARDAERAAQVEEAHLRNTFEAMINDFPGPGQSH</sequence>
<dbReference type="InterPro" id="IPR008920">
    <property type="entry name" value="TF_FadR/GntR_C"/>
</dbReference>
<dbReference type="Proteomes" id="UP001596455">
    <property type="component" value="Unassembled WGS sequence"/>
</dbReference>
<dbReference type="PANTHER" id="PTHR43537:SF24">
    <property type="entry name" value="GLUCONATE OPERON TRANSCRIPTIONAL REPRESSOR"/>
    <property type="match status" value="1"/>
</dbReference>
<comment type="caution">
    <text evidence="5">The sequence shown here is derived from an EMBL/GenBank/DDBJ whole genome shotgun (WGS) entry which is preliminary data.</text>
</comment>